<feature type="domain" description="Putative Flp pilus-assembly TadG-like N-terminal" evidence="2">
    <location>
        <begin position="12"/>
        <end position="58"/>
    </location>
</feature>
<reference evidence="3" key="1">
    <citation type="journal article" date="2014" name="Int. J. Syst. Evol. Microbiol.">
        <title>Complete genome of a new Firmicutes species belonging to the dominant human colonic microbiota ('Ruminococcus bicirculans') reveals two chromosomes and a selective capacity to utilize plant glucans.</title>
        <authorList>
            <consortium name="NISC Comparative Sequencing Program"/>
            <person name="Wegmann U."/>
            <person name="Louis P."/>
            <person name="Goesmann A."/>
            <person name="Henrissat B."/>
            <person name="Duncan S.H."/>
            <person name="Flint H.J."/>
        </authorList>
    </citation>
    <scope>NUCLEOTIDE SEQUENCE</scope>
    <source>
        <strain evidence="3">NBRC 103408</strain>
    </source>
</reference>
<evidence type="ECO:0000313" key="3">
    <source>
        <dbReference type="EMBL" id="GLQ07381.1"/>
    </source>
</evidence>
<comment type="caution">
    <text evidence="3">The sequence shown here is derived from an EMBL/GenBank/DDBJ whole genome shotgun (WGS) entry which is preliminary data.</text>
</comment>
<organism evidence="3 4">
    <name type="scientific">Sneathiella chinensis</name>
    <dbReference type="NCBI Taxonomy" id="349750"/>
    <lineage>
        <taxon>Bacteria</taxon>
        <taxon>Pseudomonadati</taxon>
        <taxon>Pseudomonadota</taxon>
        <taxon>Alphaproteobacteria</taxon>
        <taxon>Sneathiellales</taxon>
        <taxon>Sneathiellaceae</taxon>
        <taxon>Sneathiella</taxon>
    </lineage>
</organism>
<reference evidence="3" key="2">
    <citation type="submission" date="2023-01" db="EMBL/GenBank/DDBJ databases">
        <title>Draft genome sequence of Sneathiella chinensis strain NBRC 103408.</title>
        <authorList>
            <person name="Sun Q."/>
            <person name="Mori K."/>
        </authorList>
    </citation>
    <scope>NUCLEOTIDE SEQUENCE</scope>
    <source>
        <strain evidence="3">NBRC 103408</strain>
    </source>
</reference>
<evidence type="ECO:0000313" key="4">
    <source>
        <dbReference type="Proteomes" id="UP001161409"/>
    </source>
</evidence>
<dbReference type="InterPro" id="IPR028087">
    <property type="entry name" value="Tad_N"/>
</dbReference>
<dbReference type="Proteomes" id="UP001161409">
    <property type="component" value="Unassembled WGS sequence"/>
</dbReference>
<protein>
    <recommendedName>
        <fullName evidence="2">Putative Flp pilus-assembly TadG-like N-terminal domain-containing protein</fullName>
    </recommendedName>
</protein>
<keyword evidence="4" id="KW-1185">Reference proteome</keyword>
<evidence type="ECO:0000259" key="2">
    <source>
        <dbReference type="Pfam" id="PF13400"/>
    </source>
</evidence>
<proteinExistence type="predicted"/>
<name>A0ABQ5U6H1_9PROT</name>
<evidence type="ECO:0000256" key="1">
    <source>
        <dbReference type="SAM" id="MobiDB-lite"/>
    </source>
</evidence>
<dbReference type="EMBL" id="BSNF01000008">
    <property type="protein sequence ID" value="GLQ07381.1"/>
    <property type="molecule type" value="Genomic_DNA"/>
</dbReference>
<dbReference type="Pfam" id="PF13400">
    <property type="entry name" value="Tad"/>
    <property type="match status" value="1"/>
</dbReference>
<accession>A0ABQ5U6H1</accession>
<dbReference type="RefSeq" id="WP_169561457.1">
    <property type="nucleotide sequence ID" value="NZ_BSNF01000008.1"/>
</dbReference>
<feature type="region of interest" description="Disordered" evidence="1">
    <location>
        <begin position="361"/>
        <end position="389"/>
    </location>
</feature>
<gene>
    <name evidence="3" type="ORF">GCM10007924_26020</name>
</gene>
<sequence length="457" mass="48951">MRLRKFLLNSSGSVTVYATLFTMVAVGAGALALDFGRMTLLRAEMQNRADAGAMAAARFLDGSDGSRAIATDVAVNAMTQISGVNAEELDVSAVLYYSSLSPLTEATSDLNAKFVHVKLNAKNMNLFFAPVLNMLANPEAPANATQSAQAIAGPKPFLCHAPPLMICDFLENSPPTNLRNPDNAGRMIVLKEPQGGGSWAPGNFGLLSLPDGSGGAKDIEGALAAVAPEDCYSIDVETAQGSKTNKVKDGVNARFDLPGNPWPYPAPNVINYPRDNQIIADSNIKLGDGYWNIASYWSTVHAGDPLPLALAEHDGRPTSRLQVYLYELGETFWRKGNQTIYPIPADTAIPEGFVEVAPAAADVPRSPSNPHDNTRDGEPSQEAAPNGAKRRFAQVAQLQCVADNVHGNGTYPTNGNYIEIFITEFVPDPPEAAIYGEIIRPLNPSNHAEYHSNVELF</sequence>